<dbReference type="Pfam" id="PF00857">
    <property type="entry name" value="Isochorismatase"/>
    <property type="match status" value="1"/>
</dbReference>
<sequence>MSAEGRENGCDESSKWQKSALLVIDMQNDFIVPGGPMWVKGGAAIVPAVQRAITFAREKGTLIIWVKREHHASGRDVERFRRHHYAVGETGPTVKGTVGAELVDGLEFQPEDQVIVKYRFSAFFGTNMHLVLHSAGIETVIVVGVQTPNCIRQTVFDAVAHDYPNVIVLSDATGAASPEVHEANLIDMRNVGVSTPTLAEWMGAT</sequence>
<evidence type="ECO:0000256" key="1">
    <source>
        <dbReference type="ARBA" id="ARBA00006336"/>
    </source>
</evidence>
<feature type="domain" description="Isochorismatase-like" evidence="2">
    <location>
        <begin position="19"/>
        <end position="194"/>
    </location>
</feature>
<dbReference type="CDD" id="cd00431">
    <property type="entry name" value="cysteine_hydrolases"/>
    <property type="match status" value="1"/>
</dbReference>
<dbReference type="InterPro" id="IPR036380">
    <property type="entry name" value="Isochorismatase-like_sf"/>
</dbReference>
<evidence type="ECO:0000259" key="2">
    <source>
        <dbReference type="Pfam" id="PF00857"/>
    </source>
</evidence>
<dbReference type="PANTHER" id="PTHR47044">
    <property type="entry name" value="OS02G0276400 PROTEIN"/>
    <property type="match status" value="1"/>
</dbReference>
<dbReference type="AlphaFoldDB" id="A0A9D4ZKR6"/>
<gene>
    <name evidence="3" type="ORF">GOP47_0004762</name>
</gene>
<dbReference type="Proteomes" id="UP000886520">
    <property type="component" value="Chromosome 5"/>
</dbReference>
<dbReference type="OrthoDB" id="167809at2759"/>
<keyword evidence="4" id="KW-1185">Reference proteome</keyword>
<reference evidence="3 4" key="1">
    <citation type="submission" date="2021-01" db="EMBL/GenBank/DDBJ databases">
        <title>Adiantum capillus-veneris genome.</title>
        <authorList>
            <person name="Fang Y."/>
            <person name="Liao Q."/>
        </authorList>
    </citation>
    <scope>NUCLEOTIDE SEQUENCE [LARGE SCALE GENOMIC DNA]</scope>
    <source>
        <strain evidence="3">H3</strain>
        <tissue evidence="3">Leaf</tissue>
    </source>
</reference>
<dbReference type="Gene3D" id="3.40.50.850">
    <property type="entry name" value="Isochorismatase-like"/>
    <property type="match status" value="1"/>
</dbReference>
<protein>
    <recommendedName>
        <fullName evidence="2">Isochorismatase-like domain-containing protein</fullName>
    </recommendedName>
</protein>
<evidence type="ECO:0000313" key="3">
    <source>
        <dbReference type="EMBL" id="KAI5079283.1"/>
    </source>
</evidence>
<proteinExistence type="inferred from homology"/>
<dbReference type="InterPro" id="IPR000868">
    <property type="entry name" value="Isochorismatase-like_dom"/>
</dbReference>
<dbReference type="EMBL" id="JABFUD020000005">
    <property type="protein sequence ID" value="KAI5079283.1"/>
    <property type="molecule type" value="Genomic_DNA"/>
</dbReference>
<comment type="similarity">
    <text evidence="1">Belongs to the isochorismatase family.</text>
</comment>
<name>A0A9D4ZKR6_ADICA</name>
<comment type="caution">
    <text evidence="3">The sequence shown here is derived from an EMBL/GenBank/DDBJ whole genome shotgun (WGS) entry which is preliminary data.</text>
</comment>
<evidence type="ECO:0000313" key="4">
    <source>
        <dbReference type="Proteomes" id="UP000886520"/>
    </source>
</evidence>
<accession>A0A9D4ZKR6</accession>
<organism evidence="3 4">
    <name type="scientific">Adiantum capillus-veneris</name>
    <name type="common">Maidenhair fern</name>
    <dbReference type="NCBI Taxonomy" id="13818"/>
    <lineage>
        <taxon>Eukaryota</taxon>
        <taxon>Viridiplantae</taxon>
        <taxon>Streptophyta</taxon>
        <taxon>Embryophyta</taxon>
        <taxon>Tracheophyta</taxon>
        <taxon>Polypodiopsida</taxon>
        <taxon>Polypodiidae</taxon>
        <taxon>Polypodiales</taxon>
        <taxon>Pteridineae</taxon>
        <taxon>Pteridaceae</taxon>
        <taxon>Vittarioideae</taxon>
        <taxon>Adiantum</taxon>
    </lineage>
</organism>
<dbReference type="SUPFAM" id="SSF52499">
    <property type="entry name" value="Isochorismatase-like hydrolases"/>
    <property type="match status" value="1"/>
</dbReference>